<comment type="caution">
    <text evidence="1">The sequence shown here is derived from an EMBL/GenBank/DDBJ whole genome shotgun (WGS) entry which is preliminary data.</text>
</comment>
<protein>
    <submittedName>
        <fullName evidence="1">ENR1 protein</fullName>
    </submittedName>
</protein>
<feature type="non-terminal residue" evidence="1">
    <location>
        <position position="59"/>
    </location>
</feature>
<evidence type="ECO:0000313" key="2">
    <source>
        <dbReference type="Proteomes" id="UP000551443"/>
    </source>
</evidence>
<dbReference type="EMBL" id="VZUH01088480">
    <property type="protein sequence ID" value="NXU94834.1"/>
    <property type="molecule type" value="Genomic_DNA"/>
</dbReference>
<keyword evidence="2" id="KW-1185">Reference proteome</keyword>
<proteinExistence type="predicted"/>
<reference evidence="1 2" key="1">
    <citation type="submission" date="2019-09" db="EMBL/GenBank/DDBJ databases">
        <title>Bird 10,000 Genomes (B10K) Project - Family phase.</title>
        <authorList>
            <person name="Zhang G."/>
        </authorList>
    </citation>
    <scope>NUCLEOTIDE SEQUENCE [LARGE SCALE GENOMIC DNA]</scope>
    <source>
        <strain evidence="1">OUT-0059</strain>
        <tissue evidence="1">Muscle</tissue>
    </source>
</reference>
<dbReference type="Proteomes" id="UP000551443">
    <property type="component" value="Unassembled WGS sequence"/>
</dbReference>
<gene>
    <name evidence="1" type="primary">Erv31_0</name>
    <name evidence="1" type="ORF">XIPELE_R14322</name>
</gene>
<organism evidence="1 2">
    <name type="scientific">Xiphorhynchus elegans</name>
    <name type="common">elegant woodcreeper</name>
    <dbReference type="NCBI Taxonomy" id="269412"/>
    <lineage>
        <taxon>Eukaryota</taxon>
        <taxon>Metazoa</taxon>
        <taxon>Chordata</taxon>
        <taxon>Craniata</taxon>
        <taxon>Vertebrata</taxon>
        <taxon>Euteleostomi</taxon>
        <taxon>Archelosauria</taxon>
        <taxon>Archosauria</taxon>
        <taxon>Dinosauria</taxon>
        <taxon>Saurischia</taxon>
        <taxon>Theropoda</taxon>
        <taxon>Coelurosauria</taxon>
        <taxon>Aves</taxon>
        <taxon>Neognathae</taxon>
        <taxon>Neoaves</taxon>
        <taxon>Telluraves</taxon>
        <taxon>Australaves</taxon>
        <taxon>Passeriformes</taxon>
        <taxon>Dendrocolaptidae</taxon>
        <taxon>Xiphorhynchus</taxon>
    </lineage>
</organism>
<dbReference type="Gene3D" id="1.10.287.210">
    <property type="match status" value="1"/>
</dbReference>
<dbReference type="SUPFAM" id="SSF58069">
    <property type="entry name" value="Virus ectodomain"/>
    <property type="match status" value="1"/>
</dbReference>
<accession>A0A7L3PUD3</accession>
<sequence>MLNRIIRLQAVVEIITNQTARGLELIAQQQQTQSRAAIYQNRLPLDYLLAEEGGMCGKF</sequence>
<name>A0A7L3PUD3_9DEND</name>
<dbReference type="AlphaFoldDB" id="A0A7L3PUD3"/>
<feature type="non-terminal residue" evidence="1">
    <location>
        <position position="1"/>
    </location>
</feature>
<evidence type="ECO:0000313" key="1">
    <source>
        <dbReference type="EMBL" id="NXU94834.1"/>
    </source>
</evidence>